<feature type="domain" description="Transposon Tn7 transposition protein TnsD C-terminal" evidence="2">
    <location>
        <begin position="204"/>
        <end position="580"/>
    </location>
</feature>
<name>A0ABR8AFP5_9CYAN</name>
<sequence length="662" mass="76965">MIAFFPDPYPDELLYSICARFSDRTQYPNTCLTTQELCGTWGAKLTIDLPRHLNHLVSVLPKGHLYTVDILINNHTLLPFYSPFLPTERVEIIRENMERSNQRGIHQSSGISPSIIRSPNFLRFCPLCAEEDRTQFGETYWHRLHQISGVEVCPTHVVFLEDSTVAARNQIHSYKLFAAEENLTTIPPRCLDLSQPHHTDLLNIAKDVVWLLNQKNFNPGFNLLKERYGFLLAEHEFAAYNTYHVHVKKLKKAFNDYYSLSFLKELQAEVDEEKDSNWLSCIIKDLKQNQAHHPIRHLLLIQFLGYTIEQFFQIPIPKKPFGDGPWPCLNKVSEHYNQLVIKECKITKNSWESQRPIGIFSCSCGFVYSRRGPDKYPEDEFKITRIKSYGSVWELALKNLWEDSSVTWIEMTRQLGVEERAIIKHGAVLDLKFPRLGPTGESTRKNKFINRKAKTKKVPTSDELETYRRNWLSIREEKPEFGRRKLMKEFPSTYLWLRRYDTEWLKAHLPLAKCGGVKRVVDWENRDAELENAVRLSALQIKSQAGRPQKVTKGAICKHLDKRGQIQHNLHKLPKTKQALTEVVETCEEFAVRKVKWAAECFHQENISPAWSQLVILACVYDFKEVPQVKDAIDAALEALALLSPIDRWHRGESIIKKYFHS</sequence>
<accession>A0ABR8AFP5</accession>
<evidence type="ECO:0000259" key="2">
    <source>
        <dbReference type="Pfam" id="PF15978"/>
    </source>
</evidence>
<evidence type="ECO:0000313" key="4">
    <source>
        <dbReference type="Proteomes" id="UP000658514"/>
    </source>
</evidence>
<gene>
    <name evidence="3" type="ORF">H6G24_24315</name>
</gene>
<proteinExistence type="predicted"/>
<dbReference type="Proteomes" id="UP000658514">
    <property type="component" value="Unassembled WGS sequence"/>
</dbReference>
<feature type="domain" description="TniQ" evidence="1">
    <location>
        <begin position="4"/>
        <end position="160"/>
    </location>
</feature>
<dbReference type="InterPro" id="IPR032750">
    <property type="entry name" value="TnsD_C"/>
</dbReference>
<organism evidence="3 4">
    <name type="scientific">Calothrix parietina FACHB-288</name>
    <dbReference type="NCBI Taxonomy" id="2692896"/>
    <lineage>
        <taxon>Bacteria</taxon>
        <taxon>Bacillati</taxon>
        <taxon>Cyanobacteriota</taxon>
        <taxon>Cyanophyceae</taxon>
        <taxon>Nostocales</taxon>
        <taxon>Calotrichaceae</taxon>
        <taxon>Calothrix</taxon>
    </lineage>
</organism>
<dbReference type="InterPro" id="IPR009492">
    <property type="entry name" value="TniQ"/>
</dbReference>
<evidence type="ECO:0000259" key="1">
    <source>
        <dbReference type="Pfam" id="PF06527"/>
    </source>
</evidence>
<dbReference type="RefSeq" id="WP_190546448.1">
    <property type="nucleotide sequence ID" value="NZ_CAWPNO010000077.1"/>
</dbReference>
<protein>
    <submittedName>
        <fullName evidence="3">TniQ family protein</fullName>
    </submittedName>
</protein>
<dbReference type="Pfam" id="PF15978">
    <property type="entry name" value="TnsD"/>
    <property type="match status" value="1"/>
</dbReference>
<dbReference type="Pfam" id="PF06527">
    <property type="entry name" value="TniQ"/>
    <property type="match status" value="1"/>
</dbReference>
<comment type="caution">
    <text evidence="3">The sequence shown here is derived from an EMBL/GenBank/DDBJ whole genome shotgun (WGS) entry which is preliminary data.</text>
</comment>
<reference evidence="3 4" key="1">
    <citation type="journal article" date="2020" name="ISME J.">
        <title>Comparative genomics reveals insights into cyanobacterial evolution and habitat adaptation.</title>
        <authorList>
            <person name="Chen M.Y."/>
            <person name="Teng W.K."/>
            <person name="Zhao L."/>
            <person name="Hu C.X."/>
            <person name="Zhou Y.K."/>
            <person name="Han B.P."/>
            <person name="Song L.R."/>
            <person name="Shu W.S."/>
        </authorList>
    </citation>
    <scope>NUCLEOTIDE SEQUENCE [LARGE SCALE GENOMIC DNA]</scope>
    <source>
        <strain evidence="3 4">FACHB-288</strain>
    </source>
</reference>
<keyword evidence="4" id="KW-1185">Reference proteome</keyword>
<evidence type="ECO:0000313" key="3">
    <source>
        <dbReference type="EMBL" id="MBD2198574.1"/>
    </source>
</evidence>
<dbReference type="EMBL" id="JACJQH010000043">
    <property type="protein sequence ID" value="MBD2198574.1"/>
    <property type="molecule type" value="Genomic_DNA"/>
</dbReference>